<dbReference type="GO" id="GO:0005576">
    <property type="term" value="C:extracellular region"/>
    <property type="evidence" value="ECO:0007669"/>
    <property type="project" value="InterPro"/>
</dbReference>
<dbReference type="PRINTS" id="PR00837">
    <property type="entry name" value="V5TPXLIKE"/>
</dbReference>
<reference evidence="3" key="1">
    <citation type="submission" date="2021-01" db="EMBL/GenBank/DDBJ databases">
        <authorList>
            <person name="Kaushik A."/>
        </authorList>
    </citation>
    <scope>NUCLEOTIDE SEQUENCE</scope>
    <source>
        <strain evidence="3">AG5</strain>
    </source>
</reference>
<comment type="caution">
    <text evidence="3">The sequence shown here is derived from an EMBL/GenBank/DDBJ whole genome shotgun (WGS) entry which is preliminary data.</text>
</comment>
<dbReference type="PANTHER" id="PTHR10334">
    <property type="entry name" value="CYSTEINE-RICH SECRETORY PROTEIN-RELATED"/>
    <property type="match status" value="1"/>
</dbReference>
<dbReference type="Pfam" id="PF00188">
    <property type="entry name" value="CAP"/>
    <property type="match status" value="1"/>
</dbReference>
<accession>A0A8H3DXN8</accession>
<dbReference type="SUPFAM" id="SSF55797">
    <property type="entry name" value="PR-1-like"/>
    <property type="match status" value="1"/>
</dbReference>
<dbReference type="InterPro" id="IPR001283">
    <property type="entry name" value="CRISP-related"/>
</dbReference>
<dbReference type="Proteomes" id="UP000663827">
    <property type="component" value="Unassembled WGS sequence"/>
</dbReference>
<keyword evidence="1" id="KW-0732">Signal</keyword>
<evidence type="ECO:0000313" key="3">
    <source>
        <dbReference type="EMBL" id="CAE7062342.1"/>
    </source>
</evidence>
<proteinExistence type="predicted"/>
<gene>
    <name evidence="3" type="ORF">RDB_LOCUS8791</name>
</gene>
<feature type="signal peptide" evidence="1">
    <location>
        <begin position="1"/>
        <end position="19"/>
    </location>
</feature>
<name>A0A8H3DXN8_9AGAM</name>
<dbReference type="PROSITE" id="PS01010">
    <property type="entry name" value="CRISP_2"/>
    <property type="match status" value="1"/>
</dbReference>
<feature type="domain" description="SCP" evidence="2">
    <location>
        <begin position="39"/>
        <end position="166"/>
    </location>
</feature>
<dbReference type="EMBL" id="CAJNJQ010000191">
    <property type="protein sequence ID" value="CAE7062342.1"/>
    <property type="molecule type" value="Genomic_DNA"/>
</dbReference>
<evidence type="ECO:0000256" key="1">
    <source>
        <dbReference type="SAM" id="SignalP"/>
    </source>
</evidence>
<organism evidence="3 4">
    <name type="scientific">Rhizoctonia solani</name>
    <dbReference type="NCBI Taxonomy" id="456999"/>
    <lineage>
        <taxon>Eukaryota</taxon>
        <taxon>Fungi</taxon>
        <taxon>Dikarya</taxon>
        <taxon>Basidiomycota</taxon>
        <taxon>Agaricomycotina</taxon>
        <taxon>Agaricomycetes</taxon>
        <taxon>Cantharellales</taxon>
        <taxon>Ceratobasidiaceae</taxon>
        <taxon>Rhizoctonia</taxon>
    </lineage>
</organism>
<protein>
    <recommendedName>
        <fullName evidence="2">SCP domain-containing protein</fullName>
    </recommendedName>
</protein>
<feature type="chain" id="PRO_5034015703" description="SCP domain-containing protein" evidence="1">
    <location>
        <begin position="20"/>
        <end position="174"/>
    </location>
</feature>
<dbReference type="Gene3D" id="3.40.33.10">
    <property type="entry name" value="CAP"/>
    <property type="match status" value="1"/>
</dbReference>
<evidence type="ECO:0000259" key="2">
    <source>
        <dbReference type="SMART" id="SM00198"/>
    </source>
</evidence>
<dbReference type="SMART" id="SM00198">
    <property type="entry name" value="SCP"/>
    <property type="match status" value="1"/>
</dbReference>
<dbReference type="InterPro" id="IPR014044">
    <property type="entry name" value="CAP_dom"/>
</dbReference>
<dbReference type="AlphaFoldDB" id="A0A8H3DXN8"/>
<dbReference type="InterPro" id="IPR018244">
    <property type="entry name" value="Allrgn_V5/Tpx1_CS"/>
</dbReference>
<sequence>MVHPLFTLLFLASAASVFGRRHCKARTSNANAYDNPSRATSEAYLTPHNNERAQRGANALVWDDGLAASAQAWADQCKFQHSQTGENLYAATGDPTPANAVGAWNSESKDYNPGNPQYSHWTQVVWKATTKVGCAMKECPSGTVLGANYITRYYVCHYNPVGNVIGQFPENVQK</sequence>
<dbReference type="InterPro" id="IPR035940">
    <property type="entry name" value="CAP_sf"/>
</dbReference>
<evidence type="ECO:0000313" key="4">
    <source>
        <dbReference type="Proteomes" id="UP000663827"/>
    </source>
</evidence>